<keyword evidence="9" id="KW-1185">Reference proteome</keyword>
<evidence type="ECO:0000313" key="8">
    <source>
        <dbReference type="EMBL" id="AKF07455.1"/>
    </source>
</evidence>
<evidence type="ECO:0000256" key="5">
    <source>
        <dbReference type="HAMAP-Rule" id="MF_00514"/>
    </source>
</evidence>
<keyword evidence="3 5" id="KW-0687">Ribonucleoprotein</keyword>
<evidence type="ECO:0000256" key="6">
    <source>
        <dbReference type="RuleBase" id="RU000568"/>
    </source>
</evidence>
<proteinExistence type="inferred from homology"/>
<dbReference type="FunFam" id="4.10.410.60:FF:000001">
    <property type="entry name" value="50S ribosomal protein L35"/>
    <property type="match status" value="1"/>
</dbReference>
<dbReference type="AlphaFoldDB" id="A0A0F6W4U6"/>
<accession>A0A0F6W4U6</accession>
<dbReference type="InterPro" id="IPR037229">
    <property type="entry name" value="Ribosomal_bL35_sf"/>
</dbReference>
<dbReference type="NCBIfam" id="TIGR00001">
    <property type="entry name" value="rpmI_bact"/>
    <property type="match status" value="1"/>
</dbReference>
<evidence type="ECO:0000256" key="1">
    <source>
        <dbReference type="ARBA" id="ARBA00006598"/>
    </source>
</evidence>
<dbReference type="InterPro" id="IPR021137">
    <property type="entry name" value="Ribosomal_bL35-like"/>
</dbReference>
<protein>
    <recommendedName>
        <fullName evidence="4 5">Large ribosomal subunit protein bL35</fullName>
    </recommendedName>
</protein>
<evidence type="ECO:0000256" key="3">
    <source>
        <dbReference type="ARBA" id="ARBA00023274"/>
    </source>
</evidence>
<dbReference type="EMBL" id="CP011125">
    <property type="protein sequence ID" value="AKF07455.1"/>
    <property type="molecule type" value="Genomic_DNA"/>
</dbReference>
<dbReference type="GO" id="GO:0006412">
    <property type="term" value="P:translation"/>
    <property type="evidence" value="ECO:0007669"/>
    <property type="project" value="UniProtKB-UniRule"/>
</dbReference>
<reference evidence="8 9" key="1">
    <citation type="submission" date="2015-03" db="EMBL/GenBank/DDBJ databases">
        <title>Genome assembly of Sandaracinus amylolyticus DSM 53668.</title>
        <authorList>
            <person name="Sharma G."/>
            <person name="Subramanian S."/>
        </authorList>
    </citation>
    <scope>NUCLEOTIDE SEQUENCE [LARGE SCALE GENOMIC DNA]</scope>
    <source>
        <strain evidence="8 9">DSM 53668</strain>
    </source>
</reference>
<dbReference type="Gene3D" id="4.10.410.60">
    <property type="match status" value="1"/>
</dbReference>
<evidence type="ECO:0000256" key="7">
    <source>
        <dbReference type="SAM" id="MobiDB-lite"/>
    </source>
</evidence>
<dbReference type="GO" id="GO:0003735">
    <property type="term" value="F:structural constituent of ribosome"/>
    <property type="evidence" value="ECO:0007669"/>
    <property type="project" value="InterPro"/>
</dbReference>
<evidence type="ECO:0000256" key="4">
    <source>
        <dbReference type="ARBA" id="ARBA00071664"/>
    </source>
</evidence>
<dbReference type="KEGG" id="samy:DB32_004604"/>
<dbReference type="Proteomes" id="UP000034883">
    <property type="component" value="Chromosome"/>
</dbReference>
<organism evidence="8 9">
    <name type="scientific">Sandaracinus amylolyticus</name>
    <dbReference type="NCBI Taxonomy" id="927083"/>
    <lineage>
        <taxon>Bacteria</taxon>
        <taxon>Pseudomonadati</taxon>
        <taxon>Myxococcota</taxon>
        <taxon>Polyangia</taxon>
        <taxon>Polyangiales</taxon>
        <taxon>Sandaracinaceae</taxon>
        <taxon>Sandaracinus</taxon>
    </lineage>
</organism>
<feature type="region of interest" description="Disordered" evidence="7">
    <location>
        <begin position="1"/>
        <end position="37"/>
    </location>
</feature>
<dbReference type="GO" id="GO:0015934">
    <property type="term" value="C:large ribosomal subunit"/>
    <property type="evidence" value="ECO:0007669"/>
    <property type="project" value="TreeGrafter"/>
</dbReference>
<keyword evidence="2 5" id="KW-0689">Ribosomal protein</keyword>
<name>A0A0F6W4U6_9BACT</name>
<dbReference type="RefSeq" id="WP_053234711.1">
    <property type="nucleotide sequence ID" value="NZ_CP011125.1"/>
</dbReference>
<dbReference type="InterPro" id="IPR001706">
    <property type="entry name" value="Ribosomal_bL35"/>
</dbReference>
<dbReference type="OrthoDB" id="9804851at2"/>
<dbReference type="SUPFAM" id="SSF143034">
    <property type="entry name" value="L35p-like"/>
    <property type="match status" value="1"/>
</dbReference>
<feature type="compositionally biased region" description="Basic residues" evidence="7">
    <location>
        <begin position="1"/>
        <end position="14"/>
    </location>
</feature>
<sequence>MPKMKTHSGTKKRMWLTGSGHVRRGTAGLSHMMRGKSANRLRRLRKNSLISPTHEKMVKRLLPYGRA</sequence>
<comment type="similarity">
    <text evidence="1 5 6">Belongs to the bacterial ribosomal protein bL35 family.</text>
</comment>
<evidence type="ECO:0000313" key="9">
    <source>
        <dbReference type="Proteomes" id="UP000034883"/>
    </source>
</evidence>
<dbReference type="PANTHER" id="PTHR33343:SF1">
    <property type="entry name" value="LARGE RIBOSOMAL SUBUNIT PROTEIN BL35M"/>
    <property type="match status" value="1"/>
</dbReference>
<dbReference type="PRINTS" id="PR00064">
    <property type="entry name" value="RIBOSOMALL35"/>
</dbReference>
<dbReference type="STRING" id="927083.DB32_004604"/>
<dbReference type="Pfam" id="PF01632">
    <property type="entry name" value="Ribosomal_L35p"/>
    <property type="match status" value="1"/>
</dbReference>
<gene>
    <name evidence="5" type="primary">rpmI</name>
    <name evidence="8" type="ORF">DB32_004604</name>
</gene>
<dbReference type="PANTHER" id="PTHR33343">
    <property type="entry name" value="54S RIBOSOMAL PROTEIN BL35M"/>
    <property type="match status" value="1"/>
</dbReference>
<dbReference type="HAMAP" id="MF_00514">
    <property type="entry name" value="Ribosomal_bL35"/>
    <property type="match status" value="1"/>
</dbReference>
<evidence type="ECO:0000256" key="2">
    <source>
        <dbReference type="ARBA" id="ARBA00022980"/>
    </source>
</evidence>